<dbReference type="KEGG" id="amob:HG15A2_08910"/>
<reference evidence="1 2" key="1">
    <citation type="submission" date="2019-02" db="EMBL/GenBank/DDBJ databases">
        <title>Deep-cultivation of Planctomycetes and their phenomic and genomic characterization uncovers novel biology.</title>
        <authorList>
            <person name="Wiegand S."/>
            <person name="Jogler M."/>
            <person name="Boedeker C."/>
            <person name="Pinto D."/>
            <person name="Vollmers J."/>
            <person name="Rivas-Marin E."/>
            <person name="Kohn T."/>
            <person name="Peeters S.H."/>
            <person name="Heuer A."/>
            <person name="Rast P."/>
            <person name="Oberbeckmann S."/>
            <person name="Bunk B."/>
            <person name="Jeske O."/>
            <person name="Meyerdierks A."/>
            <person name="Storesund J.E."/>
            <person name="Kallscheuer N."/>
            <person name="Luecker S."/>
            <person name="Lage O.M."/>
            <person name="Pohl T."/>
            <person name="Merkel B.J."/>
            <person name="Hornburger P."/>
            <person name="Mueller R.-W."/>
            <person name="Bruemmer F."/>
            <person name="Labrenz M."/>
            <person name="Spormann A.M."/>
            <person name="Op den Camp H."/>
            <person name="Overmann J."/>
            <person name="Amann R."/>
            <person name="Jetten M.S.M."/>
            <person name="Mascher T."/>
            <person name="Medema M.H."/>
            <person name="Devos D.P."/>
            <person name="Kaster A.-K."/>
            <person name="Ovreas L."/>
            <person name="Rohde M."/>
            <person name="Galperin M.Y."/>
            <person name="Jogler C."/>
        </authorList>
    </citation>
    <scope>NUCLEOTIDE SEQUENCE [LARGE SCALE GENOMIC DNA]</scope>
    <source>
        <strain evidence="1 2">HG15A2</strain>
    </source>
</reference>
<dbReference type="PROSITE" id="PS51257">
    <property type="entry name" value="PROKAR_LIPOPROTEIN"/>
    <property type="match status" value="1"/>
</dbReference>
<evidence type="ECO:0000313" key="2">
    <source>
        <dbReference type="Proteomes" id="UP000319852"/>
    </source>
</evidence>
<dbReference type="RefSeq" id="WP_145058158.1">
    <property type="nucleotide sequence ID" value="NZ_CP036263.1"/>
</dbReference>
<sequence>MLPYLRDVVQSPQVLAACSFISLLMGQAGSAALAQSEPVRESVYAESGGLEEEFSSALNSAAWDIVESPVFVTDGIELNHPRGIAARDTSISNGTKTPYRDDQIEPAQGFGPALGIGLGTLPFQQALQVQSRGQQNNRGAGVALGLASVPFMIGDTSAGTCFGLRGVVFADLSHPSLTCSRLNISENNSAIPVDRIYYSYRHFENSTRLQFFQFTDIYNVDQHTIGGERTFWDGMASIEMRAPILYRLKSDVISIVDPLVTGKVDLVDGDNREAQIGNLSFITKAVLYEQSNFLLTGGLGVTVPTAEDVSFGLGARTLVDLDPLFPGLVGISQTAFQYQYENDTVYLSPFAAWIFTPSDQQARWFHQGFLQIEVGANPSKLTTTGSTRLDTFLGPIDPGNFAGDNFSQTPGGGPVEVDVFAQTLMRLNLGLGYRVTDRDPRRIVSNVVALLETHYTHTLQDSNVQQIPLEEVFSSGVGTVLGPTSTAGNPLRRADIINVAAGVSADVGPFVITNGVAAPIRSIPYRGFDFEYNCQVQLPF</sequence>
<accession>A0A517MS70</accession>
<evidence type="ECO:0000313" key="1">
    <source>
        <dbReference type="EMBL" id="QDS97627.1"/>
    </source>
</evidence>
<proteinExistence type="predicted"/>
<keyword evidence="2" id="KW-1185">Reference proteome</keyword>
<gene>
    <name evidence="1" type="ORF">HG15A2_08910</name>
</gene>
<protein>
    <submittedName>
        <fullName evidence="1">Uncharacterized protein</fullName>
    </submittedName>
</protein>
<organism evidence="1 2">
    <name type="scientific">Adhaeretor mobilis</name>
    <dbReference type="NCBI Taxonomy" id="1930276"/>
    <lineage>
        <taxon>Bacteria</taxon>
        <taxon>Pseudomonadati</taxon>
        <taxon>Planctomycetota</taxon>
        <taxon>Planctomycetia</taxon>
        <taxon>Pirellulales</taxon>
        <taxon>Lacipirellulaceae</taxon>
        <taxon>Adhaeretor</taxon>
    </lineage>
</organism>
<dbReference type="AlphaFoldDB" id="A0A517MS70"/>
<dbReference type="OrthoDB" id="225378at2"/>
<dbReference type="EMBL" id="CP036263">
    <property type="protein sequence ID" value="QDS97627.1"/>
    <property type="molecule type" value="Genomic_DNA"/>
</dbReference>
<name>A0A517MS70_9BACT</name>
<dbReference type="Proteomes" id="UP000319852">
    <property type="component" value="Chromosome"/>
</dbReference>